<accession>A0A398DDA0</accession>
<evidence type="ECO:0000313" key="3">
    <source>
        <dbReference type="EMBL" id="RIE12690.1"/>
    </source>
</evidence>
<keyword evidence="1" id="KW-0677">Repeat</keyword>
<reference evidence="3 4" key="1">
    <citation type="submission" date="2018-09" db="EMBL/GenBank/DDBJ databases">
        <title>Discovery and Ecogenomic Context for Candidatus Cryosericales, a Global Caldiserica Order Active in Thawing Permafrost.</title>
        <authorList>
            <person name="Martinez M.A."/>
            <person name="Woodcroft B.J."/>
            <person name="Ignacio Espinoza J.C."/>
            <person name="Zayed A."/>
            <person name="Singleton C.M."/>
            <person name="Boyd J."/>
            <person name="Li Y.-F."/>
            <person name="Purvine S."/>
            <person name="Maughan H."/>
            <person name="Hodgkins S.B."/>
            <person name="Anderson D."/>
            <person name="Sederholm M."/>
            <person name="Temperton B."/>
            <person name="Saleska S.R."/>
            <person name="Tyson G.W."/>
            <person name="Rich V.I."/>
        </authorList>
    </citation>
    <scope>NUCLEOTIDE SEQUENCE [LARGE SCALE GENOMIC DNA]</scope>
    <source>
        <strain evidence="3 4">SMC3</strain>
    </source>
</reference>
<dbReference type="CDD" id="cd05009">
    <property type="entry name" value="SIS_GlmS_GlmD_2"/>
    <property type="match status" value="1"/>
</dbReference>
<dbReference type="PANTHER" id="PTHR10937:SF8">
    <property type="entry name" value="AMINOTRANSFERASE-RELATED"/>
    <property type="match status" value="1"/>
</dbReference>
<dbReference type="Proteomes" id="UP000266042">
    <property type="component" value="Unassembled WGS sequence"/>
</dbReference>
<feature type="domain" description="SIS" evidence="2">
    <location>
        <begin position="100"/>
        <end position="243"/>
    </location>
</feature>
<comment type="caution">
    <text evidence="3">The sequence shown here is derived from an EMBL/GenBank/DDBJ whole genome shotgun (WGS) entry which is preliminary data.</text>
</comment>
<dbReference type="EMBL" id="QXIW01000029">
    <property type="protein sequence ID" value="RIE12690.1"/>
    <property type="molecule type" value="Genomic_DNA"/>
</dbReference>
<organism evidence="3 4">
    <name type="scientific">Candidatus Cryosericum hinesii</name>
    <dbReference type="NCBI Taxonomy" id="2290915"/>
    <lineage>
        <taxon>Bacteria</taxon>
        <taxon>Pseudomonadati</taxon>
        <taxon>Caldisericota/Cryosericota group</taxon>
        <taxon>Candidatus Cryosericota</taxon>
        <taxon>Candidatus Cryosericia</taxon>
        <taxon>Candidatus Cryosericales</taxon>
        <taxon>Candidatus Cryosericaceae</taxon>
        <taxon>Candidatus Cryosericum</taxon>
    </lineage>
</organism>
<dbReference type="InterPro" id="IPR035466">
    <property type="entry name" value="GlmS/AgaS_SIS"/>
</dbReference>
<feature type="domain" description="SIS" evidence="2">
    <location>
        <begin position="262"/>
        <end position="403"/>
    </location>
</feature>
<dbReference type="PANTHER" id="PTHR10937">
    <property type="entry name" value="GLUCOSAMINE--FRUCTOSE-6-PHOSPHATE AMINOTRANSFERASE, ISOMERIZING"/>
    <property type="match status" value="1"/>
</dbReference>
<dbReference type="GO" id="GO:1901135">
    <property type="term" value="P:carbohydrate derivative metabolic process"/>
    <property type="evidence" value="ECO:0007669"/>
    <property type="project" value="InterPro"/>
</dbReference>
<dbReference type="Gene3D" id="3.40.50.10490">
    <property type="entry name" value="Glucose-6-phosphate isomerase like protein, domain 1"/>
    <property type="match status" value="2"/>
</dbReference>
<dbReference type="SUPFAM" id="SSF53697">
    <property type="entry name" value="SIS domain"/>
    <property type="match status" value="1"/>
</dbReference>
<dbReference type="CDD" id="cd05008">
    <property type="entry name" value="SIS_GlmS_GlmD_1"/>
    <property type="match status" value="1"/>
</dbReference>
<protein>
    <submittedName>
        <fullName evidence="3">SIS domain-containing protein</fullName>
    </submittedName>
</protein>
<sequence length="429" mass="47239">MTFELHFQTMLYWSQGTVETIWDISPMQQHMTRVAMRRSRHSSPKARVNDCGILPSTGCAHSWCDKEGPVEQRLMIQEVRETVSVLERLGHEEGPSIEGIGQRFAAIDPDVVIESGRGTSDHACMYGQYLIESLLRIPVALALGSLYTNYGLPPRMRRGAVIAISQSGETEDVCRVAEQAVKDGTFTVGVMNVQGSTLDRTVAPNSLFLRAGPEKSVAATKTFTASLAALLLLVHAIRGDTFDIGTVLECLGGIVEREEEVRQQALRYTFTDDFVVLGTGYCYANALEGALKLKETCYINAQGLSSVDLIHGPLAVLNPDLPVIMFAPNDACLDLNIAVLERIKSTRAHVLVVSDSDRALQYGDIAFRIPHADPTVYPLENALFTQLFAYSLSIARKLNPDKPRFLHKISLVQDDERRAGNPDADTLHP</sequence>
<dbReference type="Pfam" id="PF01380">
    <property type="entry name" value="SIS"/>
    <property type="match status" value="2"/>
</dbReference>
<evidence type="ECO:0000259" key="2">
    <source>
        <dbReference type="PROSITE" id="PS51464"/>
    </source>
</evidence>
<gene>
    <name evidence="3" type="ORF">SMC3_06345</name>
</gene>
<dbReference type="GO" id="GO:0097367">
    <property type="term" value="F:carbohydrate derivative binding"/>
    <property type="evidence" value="ECO:0007669"/>
    <property type="project" value="InterPro"/>
</dbReference>
<dbReference type="InterPro" id="IPR046348">
    <property type="entry name" value="SIS_dom_sf"/>
</dbReference>
<evidence type="ECO:0000313" key="4">
    <source>
        <dbReference type="Proteomes" id="UP000266042"/>
    </source>
</evidence>
<dbReference type="PROSITE" id="PS51464">
    <property type="entry name" value="SIS"/>
    <property type="match status" value="2"/>
</dbReference>
<proteinExistence type="predicted"/>
<name>A0A398DDA0_9BACT</name>
<evidence type="ECO:0000256" key="1">
    <source>
        <dbReference type="ARBA" id="ARBA00022737"/>
    </source>
</evidence>
<dbReference type="InterPro" id="IPR001347">
    <property type="entry name" value="SIS_dom"/>
</dbReference>
<dbReference type="InterPro" id="IPR035490">
    <property type="entry name" value="GlmS/FrlB_SIS"/>
</dbReference>
<dbReference type="AlphaFoldDB" id="A0A398DDA0"/>